<organism evidence="2 3">
    <name type="scientific">Candidatus Marsarchaeota G2 archaeon OSP_D</name>
    <dbReference type="NCBI Taxonomy" id="1978157"/>
    <lineage>
        <taxon>Archaea</taxon>
        <taxon>Candidatus Marsarchaeota</taxon>
        <taxon>Candidatus Marsarchaeota group 2</taxon>
    </lineage>
</organism>
<evidence type="ECO:0000313" key="3">
    <source>
        <dbReference type="Proteomes" id="UP000240322"/>
    </source>
</evidence>
<proteinExistence type="predicted"/>
<protein>
    <submittedName>
        <fullName evidence="2">Uncharacterized protein</fullName>
    </submittedName>
</protein>
<dbReference type="EMBL" id="NEXE01000114">
    <property type="protein sequence ID" value="PSN88710.1"/>
    <property type="molecule type" value="Genomic_DNA"/>
</dbReference>
<gene>
    <name evidence="2" type="ORF">B9Q03_09100</name>
</gene>
<sequence length="68" mass="7374">MASNCCEKPVVAGVEHAQVALSVPKPASTLSANTLKKRSTYFTHRVFAEAKRSNPPTPRTPSTTRVYS</sequence>
<comment type="caution">
    <text evidence="2">The sequence shown here is derived from an EMBL/GenBank/DDBJ whole genome shotgun (WGS) entry which is preliminary data.</text>
</comment>
<reference evidence="2 3" key="1">
    <citation type="submission" date="2017-04" db="EMBL/GenBank/DDBJ databases">
        <title>Novel microbial lineages endemic to geothermal iron-oxide mats fill important gaps in the evolutionary history of Archaea.</title>
        <authorList>
            <person name="Jay Z.J."/>
            <person name="Beam J.P."/>
            <person name="Dlakic M."/>
            <person name="Rusch D.B."/>
            <person name="Kozubal M.A."/>
            <person name="Inskeep W.P."/>
        </authorList>
    </citation>
    <scope>NUCLEOTIDE SEQUENCE [LARGE SCALE GENOMIC DNA]</scope>
    <source>
        <strain evidence="2">OSP_D</strain>
    </source>
</reference>
<evidence type="ECO:0000256" key="1">
    <source>
        <dbReference type="SAM" id="MobiDB-lite"/>
    </source>
</evidence>
<feature type="region of interest" description="Disordered" evidence="1">
    <location>
        <begin position="48"/>
        <end position="68"/>
    </location>
</feature>
<dbReference type="Proteomes" id="UP000240322">
    <property type="component" value="Unassembled WGS sequence"/>
</dbReference>
<evidence type="ECO:0000313" key="2">
    <source>
        <dbReference type="EMBL" id="PSN88710.1"/>
    </source>
</evidence>
<name>A0A2R6AQR7_9ARCH</name>
<dbReference type="AlphaFoldDB" id="A0A2R6AQR7"/>
<accession>A0A2R6AQR7</accession>